<dbReference type="Proteomes" id="UP000011910">
    <property type="component" value="Unassembled WGS sequence"/>
</dbReference>
<gene>
    <name evidence="2" type="ORF">ADICEAN_03398</name>
</gene>
<evidence type="ECO:0000259" key="1">
    <source>
        <dbReference type="Pfam" id="PF12728"/>
    </source>
</evidence>
<evidence type="ECO:0000313" key="2">
    <source>
        <dbReference type="EMBL" id="EMR01467.1"/>
    </source>
</evidence>
<reference evidence="2 3" key="1">
    <citation type="journal article" date="2013" name="Genome Announc.">
        <title>Draft Genome Sequence of Cesiribacter andamanensis Strain AMV16T, Isolated from a Soil Sample from a Mud Volcano in the Andaman Islands, India.</title>
        <authorList>
            <person name="Shivaji S."/>
            <person name="Ara S."/>
            <person name="Begum Z."/>
            <person name="Srinivas T.N."/>
            <person name="Singh A."/>
            <person name="Kumar Pinnaka A."/>
        </authorList>
    </citation>
    <scope>NUCLEOTIDE SEQUENCE [LARGE SCALE GENOMIC DNA]</scope>
    <source>
        <strain evidence="2 3">AMV16</strain>
    </source>
</reference>
<proteinExistence type="predicted"/>
<organism evidence="2 3">
    <name type="scientific">Cesiribacter andamanensis AMV16</name>
    <dbReference type="NCBI Taxonomy" id="1279009"/>
    <lineage>
        <taxon>Bacteria</taxon>
        <taxon>Pseudomonadati</taxon>
        <taxon>Bacteroidota</taxon>
        <taxon>Cytophagia</taxon>
        <taxon>Cytophagales</taxon>
        <taxon>Cesiribacteraceae</taxon>
        <taxon>Cesiribacter</taxon>
    </lineage>
</organism>
<feature type="domain" description="Helix-turn-helix" evidence="1">
    <location>
        <begin position="25"/>
        <end position="73"/>
    </location>
</feature>
<name>M7N2D3_9BACT</name>
<dbReference type="EMBL" id="AODQ01000113">
    <property type="protein sequence ID" value="EMR01467.1"/>
    <property type="molecule type" value="Genomic_DNA"/>
</dbReference>
<evidence type="ECO:0000313" key="3">
    <source>
        <dbReference type="Proteomes" id="UP000011910"/>
    </source>
</evidence>
<comment type="caution">
    <text evidence="2">The sequence shown here is derived from an EMBL/GenBank/DDBJ whole genome shotgun (WGS) entry which is preliminary data.</text>
</comment>
<sequence length="79" mass="8825">MHYSNRPDTTTTTTIVHYYQASEHLLSISQVCERLSCSKPVVYTLIKEGQLPAVQHLSQKKVRASSLLQYIEGLPPAAP</sequence>
<dbReference type="AlphaFoldDB" id="M7N2D3"/>
<accession>M7N2D3</accession>
<keyword evidence="3" id="KW-1185">Reference proteome</keyword>
<dbReference type="InterPro" id="IPR010093">
    <property type="entry name" value="SinI_DNA-bd"/>
</dbReference>
<dbReference type="RefSeq" id="WP_009196781.1">
    <property type="nucleotide sequence ID" value="NZ_AODQ01000113.1"/>
</dbReference>
<dbReference type="Pfam" id="PF12728">
    <property type="entry name" value="HTH_17"/>
    <property type="match status" value="1"/>
</dbReference>
<dbReference type="GO" id="GO:0003677">
    <property type="term" value="F:DNA binding"/>
    <property type="evidence" value="ECO:0007669"/>
    <property type="project" value="InterPro"/>
</dbReference>
<dbReference type="InterPro" id="IPR041657">
    <property type="entry name" value="HTH_17"/>
</dbReference>
<dbReference type="NCBIfam" id="TIGR01764">
    <property type="entry name" value="excise"/>
    <property type="match status" value="1"/>
</dbReference>
<protein>
    <submittedName>
        <fullName evidence="2">DNA binding domain, excisionase family</fullName>
    </submittedName>
</protein>
<dbReference type="OrthoDB" id="597977at2"/>
<dbReference type="STRING" id="1279009.ADICEAN_03398"/>